<keyword evidence="14" id="KW-1185">Reference proteome</keyword>
<dbReference type="Gene3D" id="3.10.10.10">
    <property type="entry name" value="HIV Type 1 Reverse Transcriptase, subunit A, domain 1"/>
    <property type="match status" value="1"/>
</dbReference>
<dbReference type="InterPro" id="IPR043502">
    <property type="entry name" value="DNA/RNA_pol_sf"/>
</dbReference>
<keyword evidence="5" id="KW-0548">Nucleotidyltransferase</keyword>
<dbReference type="Gene3D" id="3.10.20.370">
    <property type="match status" value="1"/>
</dbReference>
<dbReference type="EMBL" id="JBHFQA010000015">
    <property type="protein sequence ID" value="KAL2086084.1"/>
    <property type="molecule type" value="Genomic_DNA"/>
</dbReference>
<dbReference type="InterPro" id="IPR043128">
    <property type="entry name" value="Rev_trsase/Diguanyl_cyclase"/>
</dbReference>
<protein>
    <recommendedName>
        <fullName evidence="2">ribonuclease H</fullName>
        <ecNumber evidence="2">3.1.26.4</ecNumber>
    </recommendedName>
</protein>
<feature type="coiled-coil region" evidence="11">
    <location>
        <begin position="1"/>
        <end position="31"/>
    </location>
</feature>
<keyword evidence="6" id="KW-0540">Nuclease</keyword>
<keyword evidence="9" id="KW-0695">RNA-directed DNA polymerase</keyword>
<evidence type="ECO:0000313" key="14">
    <source>
        <dbReference type="Proteomes" id="UP001591681"/>
    </source>
</evidence>
<evidence type="ECO:0000259" key="12">
    <source>
        <dbReference type="PROSITE" id="PS50878"/>
    </source>
</evidence>
<keyword evidence="3" id="KW-0645">Protease</keyword>
<keyword evidence="8" id="KW-0378">Hydrolase</keyword>
<dbReference type="Proteomes" id="UP001591681">
    <property type="component" value="Unassembled WGS sequence"/>
</dbReference>
<evidence type="ECO:0000256" key="1">
    <source>
        <dbReference type="ARBA" id="ARBA00010879"/>
    </source>
</evidence>
<dbReference type="FunFam" id="3.30.70.270:FF:000020">
    <property type="entry name" value="Transposon Tf2-6 polyprotein-like Protein"/>
    <property type="match status" value="1"/>
</dbReference>
<comment type="similarity">
    <text evidence="1">Belongs to the beta type-B retroviral polymerase family. HERV class-II K(HML-2) pol subfamily.</text>
</comment>
<organism evidence="13 14">
    <name type="scientific">Coilia grayii</name>
    <name type="common">Gray's grenadier anchovy</name>
    <dbReference type="NCBI Taxonomy" id="363190"/>
    <lineage>
        <taxon>Eukaryota</taxon>
        <taxon>Metazoa</taxon>
        <taxon>Chordata</taxon>
        <taxon>Craniata</taxon>
        <taxon>Vertebrata</taxon>
        <taxon>Euteleostomi</taxon>
        <taxon>Actinopterygii</taxon>
        <taxon>Neopterygii</taxon>
        <taxon>Teleostei</taxon>
        <taxon>Clupei</taxon>
        <taxon>Clupeiformes</taxon>
        <taxon>Clupeoidei</taxon>
        <taxon>Engraulidae</taxon>
        <taxon>Coilinae</taxon>
        <taxon>Coilia</taxon>
    </lineage>
</organism>
<gene>
    <name evidence="13" type="ORF">ACEWY4_017143</name>
</gene>
<evidence type="ECO:0000256" key="4">
    <source>
        <dbReference type="ARBA" id="ARBA00022679"/>
    </source>
</evidence>
<evidence type="ECO:0000256" key="8">
    <source>
        <dbReference type="ARBA" id="ARBA00022801"/>
    </source>
</evidence>
<dbReference type="SUPFAM" id="SSF56672">
    <property type="entry name" value="DNA/RNA polymerases"/>
    <property type="match status" value="1"/>
</dbReference>
<keyword evidence="7" id="KW-0255">Endonuclease</keyword>
<comment type="caution">
    <text evidence="13">The sequence shown here is derived from an EMBL/GenBank/DDBJ whole genome shotgun (WGS) entry which is preliminary data.</text>
</comment>
<sequence length="839" mass="94666">MAELQQLRDRVEELQAENERLLNARELKKLVRDNAEWTILDVRREATRWVEEGQTGRDRSHRTVAHNSEVQYTSQCPAARQALKQCERIKAVVNATMPFRVRVQGKAPICLKPGALTMVPVSCPHPETVDFLLEPPSFEEEQLPEGLLMSPTLVCARKGLLHAPVVNVNTAEVWLPPRRALGTVQAVKVAPVQSTPITVSPSWEECCAYVSAQEVSPPAAIPAPVQDFAALTQRQAAQAQSLFDKYSTIFSQSEADLGCTSLITHEIPLLDDAPVRQPYRRIPPSQYEVVKAHIQQLLDSQVIRESSSPYSSPIVLVTKKDGSLRLCVDYRQLNTKTRRDAYPLPRIEESLDALSGAKWFSTLDLASGYHQVPVAEKDKYKTAFCTPFGLFEFNRMAFGLCNAPSTFQRLMERIFGDCRYQSVLLYLDDVIVFSSTVEQHLERLEEVFRRLEKQGLKAKLSKCKFFQREVSYLGHVVSAEGVSTDPVKIEVVKEWRRPGHLAELRSFLGFASYYRRFVEGFSKLAAPLHQLVGKLSGPRRKGKTPPIPLGEAWDGSCEDAFQSLKEKLTSAPVLAYADFQKPFILEVDASHGGLGAILSQEHGGKVRPVAFASRGLKPTERNMENYSSMKLELLAVKWAVTEKFREYLLGNQFTILTDNNPLSHLQTAKLGALEQRWASQLASFNFVIKYRPGRSNQNADALSRQYLERFTFGTAVPGLGALAARLQPDIRPWEWRTPCLEVRQPIHQCLNLGQAKKKPFTLPLQRHLEPCLWLRCLIGWTMRPCLYGVVLEPQQACIQTHTAFHKVVSGPVGRVGHKRRATMKKHELRSSGRRFNWRG</sequence>
<dbReference type="Pfam" id="PF17919">
    <property type="entry name" value="RT_RNaseH_2"/>
    <property type="match status" value="1"/>
</dbReference>
<dbReference type="EC" id="3.1.26.4" evidence="2"/>
<dbReference type="InterPro" id="IPR000477">
    <property type="entry name" value="RT_dom"/>
</dbReference>
<dbReference type="InterPro" id="IPR041577">
    <property type="entry name" value="RT_RNaseH_2"/>
</dbReference>
<dbReference type="PANTHER" id="PTHR37984:SF5">
    <property type="entry name" value="PROTEIN NYNRIN-LIKE"/>
    <property type="match status" value="1"/>
</dbReference>
<proteinExistence type="inferred from homology"/>
<evidence type="ECO:0000256" key="6">
    <source>
        <dbReference type="ARBA" id="ARBA00022722"/>
    </source>
</evidence>
<accession>A0ABD1JG95</accession>
<dbReference type="GO" id="GO:0003964">
    <property type="term" value="F:RNA-directed DNA polymerase activity"/>
    <property type="evidence" value="ECO:0007669"/>
    <property type="project" value="UniProtKB-KW"/>
</dbReference>
<dbReference type="GO" id="GO:0004523">
    <property type="term" value="F:RNA-DNA hybrid ribonuclease activity"/>
    <property type="evidence" value="ECO:0007669"/>
    <property type="project" value="UniProtKB-EC"/>
</dbReference>
<evidence type="ECO:0000256" key="9">
    <source>
        <dbReference type="ARBA" id="ARBA00022918"/>
    </source>
</evidence>
<evidence type="ECO:0000256" key="10">
    <source>
        <dbReference type="ARBA" id="ARBA00023268"/>
    </source>
</evidence>
<keyword evidence="10" id="KW-0511">Multifunctional enzyme</keyword>
<reference evidence="13 14" key="1">
    <citation type="submission" date="2024-09" db="EMBL/GenBank/DDBJ databases">
        <title>A chromosome-level genome assembly of Gray's grenadier anchovy, Coilia grayii.</title>
        <authorList>
            <person name="Fu Z."/>
        </authorList>
    </citation>
    <scope>NUCLEOTIDE SEQUENCE [LARGE SCALE GENOMIC DNA]</scope>
    <source>
        <strain evidence="13">G4</strain>
        <tissue evidence="13">Muscle</tissue>
    </source>
</reference>
<evidence type="ECO:0000256" key="7">
    <source>
        <dbReference type="ARBA" id="ARBA00022759"/>
    </source>
</evidence>
<feature type="domain" description="Reverse transcriptase" evidence="12">
    <location>
        <begin position="298"/>
        <end position="477"/>
    </location>
</feature>
<keyword evidence="11" id="KW-0175">Coiled coil</keyword>
<evidence type="ECO:0000256" key="3">
    <source>
        <dbReference type="ARBA" id="ARBA00022670"/>
    </source>
</evidence>
<dbReference type="CDD" id="cd01647">
    <property type="entry name" value="RT_LTR"/>
    <property type="match status" value="1"/>
</dbReference>
<keyword evidence="4" id="KW-0808">Transferase</keyword>
<dbReference type="PANTHER" id="PTHR37984">
    <property type="entry name" value="PROTEIN CBG26694"/>
    <property type="match status" value="1"/>
</dbReference>
<dbReference type="FunFam" id="3.10.20.370:FF:000001">
    <property type="entry name" value="Retrovirus-related Pol polyprotein from transposon 17.6-like protein"/>
    <property type="match status" value="1"/>
</dbReference>
<evidence type="ECO:0000256" key="5">
    <source>
        <dbReference type="ARBA" id="ARBA00022695"/>
    </source>
</evidence>
<dbReference type="AlphaFoldDB" id="A0ABD1JG95"/>
<evidence type="ECO:0000313" key="13">
    <source>
        <dbReference type="EMBL" id="KAL2086084.1"/>
    </source>
</evidence>
<dbReference type="PROSITE" id="PS50878">
    <property type="entry name" value="RT_POL"/>
    <property type="match status" value="1"/>
</dbReference>
<dbReference type="GO" id="GO:0006508">
    <property type="term" value="P:proteolysis"/>
    <property type="evidence" value="ECO:0007669"/>
    <property type="project" value="UniProtKB-KW"/>
</dbReference>
<dbReference type="FunFam" id="3.10.10.10:FF:000007">
    <property type="entry name" value="Retrovirus-related Pol polyprotein from transposon 17.6-like Protein"/>
    <property type="match status" value="1"/>
</dbReference>
<dbReference type="Gene3D" id="3.30.70.270">
    <property type="match status" value="2"/>
</dbReference>
<name>A0ABD1JG95_9TELE</name>
<evidence type="ECO:0000256" key="11">
    <source>
        <dbReference type="SAM" id="Coils"/>
    </source>
</evidence>
<dbReference type="GO" id="GO:0008233">
    <property type="term" value="F:peptidase activity"/>
    <property type="evidence" value="ECO:0007669"/>
    <property type="project" value="UniProtKB-KW"/>
</dbReference>
<dbReference type="CDD" id="cd09274">
    <property type="entry name" value="RNase_HI_RT_Ty3"/>
    <property type="match status" value="1"/>
</dbReference>
<dbReference type="Pfam" id="PF00078">
    <property type="entry name" value="RVT_1"/>
    <property type="match status" value="1"/>
</dbReference>
<evidence type="ECO:0000256" key="2">
    <source>
        <dbReference type="ARBA" id="ARBA00012180"/>
    </source>
</evidence>
<dbReference type="InterPro" id="IPR050951">
    <property type="entry name" value="Retrovirus_Pol_polyprotein"/>
</dbReference>